<dbReference type="Gene3D" id="3.60.21.10">
    <property type="match status" value="1"/>
</dbReference>
<reference evidence="7" key="1">
    <citation type="submission" date="2016-07" db="EMBL/GenBank/DDBJ databases">
        <title>Comparative genomics of the Campylobacter concisus group.</title>
        <authorList>
            <person name="Miller W.G."/>
            <person name="Yee E."/>
            <person name="Chapman M.H."/>
            <person name="Huynh S."/>
            <person name="Bono J.L."/>
            <person name="On S.L.W."/>
            <person name="StLeger J."/>
            <person name="Foster G."/>
            <person name="Parker C.T."/>
        </authorList>
    </citation>
    <scope>NUCLEOTIDE SEQUENCE</scope>
    <source>
        <strain evidence="7">525.92</strain>
    </source>
</reference>
<dbReference type="GO" id="GO:0016020">
    <property type="term" value="C:membrane"/>
    <property type="evidence" value="ECO:0007669"/>
    <property type="project" value="GOC"/>
</dbReference>
<evidence type="ECO:0000256" key="5">
    <source>
        <dbReference type="ARBA" id="ARBA00023211"/>
    </source>
</evidence>
<dbReference type="OrthoDB" id="270739at2"/>
<dbReference type="RefSeq" id="WP_009650958.1">
    <property type="nucleotide sequence ID" value="NC_009715.2"/>
</dbReference>
<dbReference type="InterPro" id="IPR004843">
    <property type="entry name" value="Calcineurin-like_PHP"/>
</dbReference>
<dbReference type="PANTHER" id="PTHR34990:SF2">
    <property type="entry name" value="BLL8164 PROTEIN"/>
    <property type="match status" value="1"/>
</dbReference>
<evidence type="ECO:0000313" key="8">
    <source>
        <dbReference type="Proteomes" id="UP000006380"/>
    </source>
</evidence>
<dbReference type="GO" id="GO:0008758">
    <property type="term" value="F:UDP-2,3-diacylglucosamine hydrolase activity"/>
    <property type="evidence" value="ECO:0007669"/>
    <property type="project" value="TreeGrafter"/>
</dbReference>
<keyword evidence="8" id="KW-1185">Reference proteome</keyword>
<dbReference type="AlphaFoldDB" id="A7H096"/>
<dbReference type="HOGENOM" id="CLU_080125_0_0_7"/>
<keyword evidence="4" id="KW-0472">Membrane</keyword>
<dbReference type="InterPro" id="IPR043461">
    <property type="entry name" value="LpxH-like"/>
</dbReference>
<accession>A7H096</accession>
<evidence type="ECO:0000256" key="4">
    <source>
        <dbReference type="ARBA" id="ARBA00023136"/>
    </source>
</evidence>
<keyword evidence="7" id="KW-0378">Hydrolase</keyword>
<dbReference type="PANTHER" id="PTHR34990">
    <property type="entry name" value="UDP-2,3-DIACYLGLUCOSAMINE HYDROLASE-RELATED"/>
    <property type="match status" value="1"/>
</dbReference>
<dbReference type="SUPFAM" id="SSF56300">
    <property type="entry name" value="Metallo-dependent phosphatases"/>
    <property type="match status" value="1"/>
</dbReference>
<dbReference type="Pfam" id="PF00149">
    <property type="entry name" value="Metallophos"/>
    <property type="match status" value="1"/>
</dbReference>
<dbReference type="CDD" id="cd07398">
    <property type="entry name" value="MPP_YbbF-LpxH"/>
    <property type="match status" value="1"/>
</dbReference>
<dbReference type="EMBL" id="CP000767">
    <property type="protein sequence ID" value="EAU01006.1"/>
    <property type="molecule type" value="Genomic_DNA"/>
</dbReference>
<evidence type="ECO:0000256" key="1">
    <source>
        <dbReference type="ARBA" id="ARBA00022475"/>
    </source>
</evidence>
<evidence type="ECO:0000259" key="6">
    <source>
        <dbReference type="Pfam" id="PF00149"/>
    </source>
</evidence>
<dbReference type="GO" id="GO:0046872">
    <property type="term" value="F:metal ion binding"/>
    <property type="evidence" value="ECO:0007669"/>
    <property type="project" value="UniProtKB-KW"/>
</dbReference>
<feature type="domain" description="Calcineurin-like phosphoesterase" evidence="6">
    <location>
        <begin position="19"/>
        <end position="140"/>
    </location>
</feature>
<dbReference type="STRING" id="360105.CCV52592_1655"/>
<dbReference type="InterPro" id="IPR029052">
    <property type="entry name" value="Metallo-depent_PP-like"/>
</dbReference>
<keyword evidence="2" id="KW-0997">Cell inner membrane</keyword>
<sequence>MDAKKQNSQSEHCIKEGAVFIADAHENLGAGRDGFLEFLRAVDEGCIIASQLFLMGDMFDFLCGYADNTVKIYAEHIALINKIAQKIQVFYIEGNHDFGLAPIFKNVEIFPIQKQPANFKTQDENSVAIAHGDIFLPPITKYALLFLRLRWFLKIMNFIDRICKFKISNAILTKLKFKKLDYEISNFSGFIAPKMRHYEARIVIEGHYHQGKIFNINNKFYINLPAFACDRSFFVVEYANEKIQFARKSLKGH</sequence>
<proteinExistence type="predicted"/>
<evidence type="ECO:0000313" key="7">
    <source>
        <dbReference type="EMBL" id="EAU01006.1"/>
    </source>
</evidence>
<protein>
    <submittedName>
        <fullName evidence="7">UDP-2,3-diacylglucosamine hydrolase</fullName>
        <ecNumber evidence="7">3.6.1.54</ecNumber>
    </submittedName>
</protein>
<name>A7H096_CAMC5</name>
<dbReference type="GO" id="GO:0009245">
    <property type="term" value="P:lipid A biosynthetic process"/>
    <property type="evidence" value="ECO:0007669"/>
    <property type="project" value="TreeGrafter"/>
</dbReference>
<keyword evidence="3" id="KW-0479">Metal-binding</keyword>
<organism evidence="7 8">
    <name type="scientific">Campylobacter curvus (strain 525.92)</name>
    <dbReference type="NCBI Taxonomy" id="360105"/>
    <lineage>
        <taxon>Bacteria</taxon>
        <taxon>Pseudomonadati</taxon>
        <taxon>Campylobacterota</taxon>
        <taxon>Epsilonproteobacteria</taxon>
        <taxon>Campylobacterales</taxon>
        <taxon>Campylobacteraceae</taxon>
        <taxon>Campylobacter</taxon>
    </lineage>
</organism>
<evidence type="ECO:0000256" key="2">
    <source>
        <dbReference type="ARBA" id="ARBA00022519"/>
    </source>
</evidence>
<keyword evidence="1" id="KW-1003">Cell membrane</keyword>
<dbReference type="Proteomes" id="UP000006380">
    <property type="component" value="Chromosome"/>
</dbReference>
<gene>
    <name evidence="7" type="primary">lpxH</name>
    <name evidence="7" type="ORF">CCV52592_1655</name>
</gene>
<evidence type="ECO:0000256" key="3">
    <source>
        <dbReference type="ARBA" id="ARBA00022723"/>
    </source>
</evidence>
<keyword evidence="5" id="KW-0464">Manganese</keyword>
<dbReference type="EC" id="3.6.1.54" evidence="7"/>
<dbReference type="KEGG" id="ccv:CCV52592_1655"/>